<accession>A0A3S5B8J3</accession>
<name>A0A3S5B8J3_9PLAT</name>
<dbReference type="Proteomes" id="UP000784294">
    <property type="component" value="Unassembled WGS sequence"/>
</dbReference>
<organism evidence="1 2">
    <name type="scientific">Protopolystoma xenopodis</name>
    <dbReference type="NCBI Taxonomy" id="117903"/>
    <lineage>
        <taxon>Eukaryota</taxon>
        <taxon>Metazoa</taxon>
        <taxon>Spiralia</taxon>
        <taxon>Lophotrochozoa</taxon>
        <taxon>Platyhelminthes</taxon>
        <taxon>Monogenea</taxon>
        <taxon>Polyopisthocotylea</taxon>
        <taxon>Polystomatidea</taxon>
        <taxon>Polystomatidae</taxon>
        <taxon>Protopolystoma</taxon>
    </lineage>
</organism>
<dbReference type="OrthoDB" id="79871at2759"/>
<dbReference type="EMBL" id="CAAALY010261670">
    <property type="protein sequence ID" value="VEL39560.1"/>
    <property type="molecule type" value="Genomic_DNA"/>
</dbReference>
<gene>
    <name evidence="1" type="ORF">PXEA_LOCUS33000</name>
</gene>
<sequence>MRLLIDERDNFLLSPRADIVLAMDNPSTAIKSPTSKSSPTIPTSFGLRVLSPAASQQSFVGPTNFQPQQSSLTSAASSSASITSTPISLESGQSMHTFEELYLPGALLLNDEGVALSGILVGLSVIDFCCGLKDSLYMMDRPVNTFSLSN</sequence>
<reference evidence="1" key="1">
    <citation type="submission" date="2018-11" db="EMBL/GenBank/DDBJ databases">
        <authorList>
            <consortium name="Pathogen Informatics"/>
        </authorList>
    </citation>
    <scope>NUCLEOTIDE SEQUENCE</scope>
</reference>
<keyword evidence="2" id="KW-1185">Reference proteome</keyword>
<evidence type="ECO:0000313" key="2">
    <source>
        <dbReference type="Proteomes" id="UP000784294"/>
    </source>
</evidence>
<evidence type="ECO:0000313" key="1">
    <source>
        <dbReference type="EMBL" id="VEL39560.1"/>
    </source>
</evidence>
<dbReference type="AlphaFoldDB" id="A0A3S5B8J3"/>
<protein>
    <submittedName>
        <fullName evidence="1">Uncharacterized protein</fullName>
    </submittedName>
</protein>
<proteinExistence type="predicted"/>
<dbReference type="InterPro" id="IPR037213">
    <property type="entry name" value="Run_dom_sf"/>
</dbReference>
<comment type="caution">
    <text evidence="1">The sequence shown here is derived from an EMBL/GenBank/DDBJ whole genome shotgun (WGS) entry which is preliminary data.</text>
</comment>
<dbReference type="SUPFAM" id="SSF140741">
    <property type="entry name" value="RUN domain-like"/>
    <property type="match status" value="1"/>
</dbReference>